<dbReference type="EMBL" id="QTSX02002033">
    <property type="protein sequence ID" value="KAJ9079079.1"/>
    <property type="molecule type" value="Genomic_DNA"/>
</dbReference>
<reference evidence="1" key="1">
    <citation type="submission" date="2022-04" db="EMBL/GenBank/DDBJ databases">
        <title>Genome of the entomopathogenic fungus Entomophthora muscae.</title>
        <authorList>
            <person name="Elya C."/>
            <person name="Lovett B.R."/>
            <person name="Lee E."/>
            <person name="Macias A.M."/>
            <person name="Hajek A.E."/>
            <person name="De Bivort B.L."/>
            <person name="Kasson M.T."/>
            <person name="De Fine Licht H.H."/>
            <person name="Stajich J.E."/>
        </authorList>
    </citation>
    <scope>NUCLEOTIDE SEQUENCE</scope>
    <source>
        <strain evidence="1">Berkeley</strain>
    </source>
</reference>
<sequence>MGMLEELFITKKKPSLPQVYHQVYDHYSLIHSSLKAYLKSGKKLLIIKDGWFFLSQCLQIDQKSIFSLSCKIIANSPKVYNTKNGCLNLVAVFRSPKPIKIWFNSTEFNKLSFDSHHTLVAESVINQDKAYVEHIKDTILALINFAIIVAWMSIIKVIFPKFIDGAP</sequence>
<comment type="caution">
    <text evidence="1">The sequence shown here is derived from an EMBL/GenBank/DDBJ whole genome shotgun (WGS) entry which is preliminary data.</text>
</comment>
<accession>A0ACC2TWZ1</accession>
<protein>
    <submittedName>
        <fullName evidence="1">Uncharacterized protein</fullName>
    </submittedName>
</protein>
<proteinExistence type="predicted"/>
<keyword evidence="2" id="KW-1185">Reference proteome</keyword>
<evidence type="ECO:0000313" key="2">
    <source>
        <dbReference type="Proteomes" id="UP001165960"/>
    </source>
</evidence>
<organism evidence="1 2">
    <name type="scientific">Entomophthora muscae</name>
    <dbReference type="NCBI Taxonomy" id="34485"/>
    <lineage>
        <taxon>Eukaryota</taxon>
        <taxon>Fungi</taxon>
        <taxon>Fungi incertae sedis</taxon>
        <taxon>Zoopagomycota</taxon>
        <taxon>Entomophthoromycotina</taxon>
        <taxon>Entomophthoromycetes</taxon>
        <taxon>Entomophthorales</taxon>
        <taxon>Entomophthoraceae</taxon>
        <taxon>Entomophthora</taxon>
    </lineage>
</organism>
<evidence type="ECO:0000313" key="1">
    <source>
        <dbReference type="EMBL" id="KAJ9079079.1"/>
    </source>
</evidence>
<dbReference type="Proteomes" id="UP001165960">
    <property type="component" value="Unassembled WGS sequence"/>
</dbReference>
<name>A0ACC2TWZ1_9FUNG</name>
<gene>
    <name evidence="1" type="ORF">DSO57_1039231</name>
</gene>